<feature type="transmembrane region" description="Helical" evidence="5">
    <location>
        <begin position="135"/>
        <end position="156"/>
    </location>
</feature>
<feature type="transmembrane region" description="Helical" evidence="5">
    <location>
        <begin position="73"/>
        <end position="91"/>
    </location>
</feature>
<sequence length="408" mass="47327">MQRLKITISPLGLLYVAMITLALFHQSGLFSFYYLTSILVSLFWLIMGMLSYLITKTRTKSELYAIEKKVASYLLIPWIAMIIYNVILYSTGNGAEQFIKSSFVQIMFAPIIIGGAAGSYIIFGNKVIEYTKYAILIYYITAIPIMLYNLGVANFINGVLSPFTGSLVTNPFEQNSDLVLSLGILVIYYFDYSKGMKKSLWLLPLMLLILGGKRIMLLSLLILCGIKIYSSMMSIKNKVRLQYFLSFVLLVAMFIFVYLIKSSIFSNYVYSHGINTMGRVKMWDYVAQYVEFSPSYLGYGYAFSNLLLEQNRVLTFGNKVYVLHSDILKIYYDLGFWIFTYWGIYNLFRLPHKIGKNYNLKIENTVWLLTIYLFLLYFTDNALTYFTVQTLYTYTVIDTIRKYNREYN</sequence>
<feature type="transmembrane region" description="Helical" evidence="5">
    <location>
        <begin position="7"/>
        <end position="26"/>
    </location>
</feature>
<reference evidence="8" key="3">
    <citation type="journal article" date="2013" name="PLoS ONE">
        <title>Development of Multiplex PCR Assays for the Identification of the 33 Serotypes of Streptococcus suis.</title>
        <authorList>
            <person name="Liu Z."/>
            <person name="Zheng H."/>
            <person name="Gottschalk M."/>
            <person name="Bai X."/>
            <person name="Lan R."/>
            <person name="Ji S."/>
            <person name="Liu H."/>
            <person name="Xu J."/>
        </authorList>
    </citation>
    <scope>NUCLEOTIDE SEQUENCE</scope>
    <source>
        <strain evidence="8">89-3576-3</strain>
    </source>
</reference>
<dbReference type="GO" id="GO:0016020">
    <property type="term" value="C:membrane"/>
    <property type="evidence" value="ECO:0007669"/>
    <property type="project" value="UniProtKB-SubCell"/>
</dbReference>
<evidence type="ECO:0000256" key="4">
    <source>
        <dbReference type="ARBA" id="ARBA00023136"/>
    </source>
</evidence>
<evidence type="ECO:0000256" key="5">
    <source>
        <dbReference type="SAM" id="Phobius"/>
    </source>
</evidence>
<feature type="transmembrane region" description="Helical" evidence="5">
    <location>
        <begin position="201"/>
        <end position="229"/>
    </location>
</feature>
<evidence type="ECO:0000313" key="7">
    <source>
        <dbReference type="EMBL" id="AEH57621.1"/>
    </source>
</evidence>
<comment type="subcellular location">
    <subcellularLocation>
        <location evidence="1">Membrane</location>
        <topology evidence="1">Multi-pass membrane protein</topology>
    </subcellularLocation>
</comment>
<feature type="transmembrane region" description="Helical" evidence="5">
    <location>
        <begin position="330"/>
        <end position="348"/>
    </location>
</feature>
<reference evidence="9" key="2">
    <citation type="journal article" date="2013" name="Appl. Environ. Microbiol.">
        <title>Genetic analysis of capsular polysaccharide synthesis gene clusters from all serotypes of Streptococcus suis: potential mechanisms for generation of capsular variation.</title>
        <authorList>
            <person name="Okura M."/>
            <person name="Takamatsu D."/>
            <person name="Maruyama F."/>
            <person name="Nozawa T."/>
            <person name="Nakagawa I."/>
            <person name="Osaki M."/>
            <person name="Sekizaki T."/>
            <person name="Gottschalk M."/>
            <person name="Kumagai Y."/>
            <person name="Hamada S."/>
        </authorList>
    </citation>
    <scope>NUCLEOTIDE SEQUENCE</scope>
    <source>
        <strain evidence="9">89-3576-3</strain>
    </source>
</reference>
<dbReference type="EMBL" id="JX986803">
    <property type="protein sequence ID" value="AGS58333.1"/>
    <property type="molecule type" value="Genomic_DNA"/>
</dbReference>
<organism evidence="7">
    <name type="scientific">Streptococcus suis</name>
    <dbReference type="NCBI Taxonomy" id="1307"/>
    <lineage>
        <taxon>Bacteria</taxon>
        <taxon>Bacillati</taxon>
        <taxon>Bacillota</taxon>
        <taxon>Bacilli</taxon>
        <taxon>Lactobacillales</taxon>
        <taxon>Streptococcaceae</taxon>
        <taxon>Streptococcus</taxon>
    </lineage>
</organism>
<name>G8DUC0_STRSU</name>
<evidence type="ECO:0000256" key="2">
    <source>
        <dbReference type="ARBA" id="ARBA00022692"/>
    </source>
</evidence>
<dbReference type="RefSeq" id="WP_024395936.1">
    <property type="nucleotide sequence ID" value="NZ_CEDO01000103.1"/>
</dbReference>
<evidence type="ECO:0000313" key="9">
    <source>
        <dbReference type="EMBL" id="FAA01095.1"/>
    </source>
</evidence>
<feature type="transmembrane region" description="Helical" evidence="5">
    <location>
        <begin position="103"/>
        <end position="123"/>
    </location>
</feature>
<feature type="domain" description="O-antigen ligase-related" evidence="6">
    <location>
        <begin position="202"/>
        <end position="339"/>
    </location>
</feature>
<dbReference type="Pfam" id="PF04932">
    <property type="entry name" value="Wzy_C"/>
    <property type="match status" value="1"/>
</dbReference>
<protein>
    <submittedName>
        <fullName evidence="7">Cps25M</fullName>
    </submittedName>
    <submittedName>
        <fullName evidence="8">Oligosaccharide repeat unit polymerase Wzy</fullName>
    </submittedName>
    <submittedName>
        <fullName evidence="9">Putative oligosaccharide repeat unit polymerase</fullName>
    </submittedName>
</protein>
<feature type="transmembrane region" description="Helical" evidence="5">
    <location>
        <begin position="32"/>
        <end position="53"/>
    </location>
</feature>
<dbReference type="AlphaFoldDB" id="G8DUC0"/>
<dbReference type="EMBL" id="BR001011">
    <property type="protein sequence ID" value="FAA01095.1"/>
    <property type="molecule type" value="Genomic_DNA"/>
</dbReference>
<dbReference type="InterPro" id="IPR007016">
    <property type="entry name" value="O-antigen_ligase-rel_domated"/>
</dbReference>
<proteinExistence type="predicted"/>
<keyword evidence="4 5" id="KW-0472">Membrane</keyword>
<dbReference type="EMBL" id="JF273656">
    <property type="protein sequence ID" value="AEH57621.1"/>
    <property type="molecule type" value="Genomic_DNA"/>
</dbReference>
<keyword evidence="3 5" id="KW-1133">Transmembrane helix</keyword>
<reference evidence="7" key="1">
    <citation type="journal article" date="2011" name="FEMS Microbiol. Lett.">
        <title>Genetic analysis of the capsular polysaccharide synthesis locus in 15 Streptococcus suis serotypes.</title>
        <authorList>
            <person name="Wang K."/>
            <person name="Fan W."/>
            <person name="Cai L."/>
            <person name="Huang B."/>
            <person name="Lu C."/>
        </authorList>
    </citation>
    <scope>NUCLEOTIDE SEQUENCE</scope>
    <source>
        <strain evidence="7">89-3576-3</strain>
    </source>
</reference>
<accession>G8DUC0</accession>
<evidence type="ECO:0000256" key="3">
    <source>
        <dbReference type="ARBA" id="ARBA00022989"/>
    </source>
</evidence>
<evidence type="ECO:0000313" key="8">
    <source>
        <dbReference type="EMBL" id="AGS58333.1"/>
    </source>
</evidence>
<keyword evidence="2 5" id="KW-0812">Transmembrane</keyword>
<feature type="transmembrane region" description="Helical" evidence="5">
    <location>
        <begin position="241"/>
        <end position="260"/>
    </location>
</feature>
<evidence type="ECO:0000259" key="6">
    <source>
        <dbReference type="Pfam" id="PF04932"/>
    </source>
</evidence>
<evidence type="ECO:0000256" key="1">
    <source>
        <dbReference type="ARBA" id="ARBA00004141"/>
    </source>
</evidence>
<gene>
    <name evidence="7" type="primary">cps25M</name>
</gene>
<feature type="transmembrane region" description="Helical" evidence="5">
    <location>
        <begin position="360"/>
        <end position="378"/>
    </location>
</feature>